<proteinExistence type="predicted"/>
<accession>A0A6P2BZV1</accession>
<dbReference type="RefSeq" id="WP_145853627.1">
    <property type="nucleotide sequence ID" value="NZ_RPFW01000003.1"/>
</dbReference>
<reference evidence="1 2" key="1">
    <citation type="submission" date="2018-11" db="EMBL/GenBank/DDBJ databases">
        <title>Trebonia kvetii gen.nov., sp.nov., a novel acidophilic actinobacterium, and proposal of the new actinobacterial family Treboniaceae fam. nov.</title>
        <authorList>
            <person name="Rapoport D."/>
            <person name="Sagova-Mareckova M."/>
            <person name="Sedlacek I."/>
            <person name="Provaznik J."/>
            <person name="Kralova S."/>
            <person name="Pavlinic D."/>
            <person name="Benes V."/>
            <person name="Kopecky J."/>
        </authorList>
    </citation>
    <scope>NUCLEOTIDE SEQUENCE [LARGE SCALE GENOMIC DNA]</scope>
    <source>
        <strain evidence="1 2">15Tr583</strain>
    </source>
</reference>
<evidence type="ECO:0000313" key="1">
    <source>
        <dbReference type="EMBL" id="TVZ03756.1"/>
    </source>
</evidence>
<comment type="caution">
    <text evidence="1">The sequence shown here is derived from an EMBL/GenBank/DDBJ whole genome shotgun (WGS) entry which is preliminary data.</text>
</comment>
<name>A0A6P2BZV1_9ACTN</name>
<organism evidence="1 2">
    <name type="scientific">Trebonia kvetii</name>
    <dbReference type="NCBI Taxonomy" id="2480626"/>
    <lineage>
        <taxon>Bacteria</taxon>
        <taxon>Bacillati</taxon>
        <taxon>Actinomycetota</taxon>
        <taxon>Actinomycetes</taxon>
        <taxon>Streptosporangiales</taxon>
        <taxon>Treboniaceae</taxon>
        <taxon>Trebonia</taxon>
    </lineage>
</organism>
<dbReference type="Proteomes" id="UP000460272">
    <property type="component" value="Unassembled WGS sequence"/>
</dbReference>
<dbReference type="EMBL" id="RPFW01000003">
    <property type="protein sequence ID" value="TVZ03756.1"/>
    <property type="molecule type" value="Genomic_DNA"/>
</dbReference>
<sequence>MLRIAAATCAPVRQRLAAWLDERARRWPATVNPHLFIDWYTAVRESPVSSSWITHTLGTSPQAVPEDRILHEASATGGDIRRLCDLFGLTVGGAEPYARPAETGR</sequence>
<dbReference type="AlphaFoldDB" id="A0A6P2BZV1"/>
<protein>
    <submittedName>
        <fullName evidence="1">Uncharacterized protein</fullName>
    </submittedName>
</protein>
<keyword evidence="2" id="KW-1185">Reference proteome</keyword>
<gene>
    <name evidence="1" type="ORF">EAS64_14920</name>
</gene>
<evidence type="ECO:0000313" key="2">
    <source>
        <dbReference type="Proteomes" id="UP000460272"/>
    </source>
</evidence>
<dbReference type="OrthoDB" id="3216692at2"/>